<comment type="caution">
    <text evidence="4">The sequence shown here is derived from an EMBL/GenBank/DDBJ whole genome shotgun (WGS) entry which is preliminary data.</text>
</comment>
<dbReference type="Proteomes" id="UP000325372">
    <property type="component" value="Unassembled WGS sequence"/>
</dbReference>
<dbReference type="Gene3D" id="3.10.310.70">
    <property type="match status" value="1"/>
</dbReference>
<sequence length="709" mass="77403">MKRLMRRLALSMLVLAGAAPVVVNAQQAADFLYHGGRILTMVGDEPAYVEALAVKDGRIAFAGAKDQALAMRGEATRVVDLEGKALLPGFIDGHGHYINSLLVANQAKLYPPPSGPGKDVSSIIAELKRYAAERKIPKGELIIGYGYDDSVMPDGRLLNRDDLDAAFPDNPVRVDHVSMHGAVMNSLALKKYGISAETETPPGGVIVRKPGTEEPWGLIMETAFLPVFEQSEPLTAQQEIEWTRAGQMLYAEAGMTTAHEGATHLGQLQTIKRATDAGANIIDVVAYPFITDLDKVLAEFPVSDWGRYDKRFKIGGVKITLDGSPQGRTAFFTTPYLQGGPAGEKDWTGEPTFPQDLVNKAMKKVYDLNVPVIVHTNGDAAIDMFLDAYGYARDGNHDRPWNVTTIHTQFMRKDQIPKFVEYKVRPSFYTLHTFYFAETHIANRGKEQGSYISPMRDAIDAGLRPTNHTDFVVAPLDQMMMLWSAVNRVSRAGAEIGPSQRVTAYEGLKSMTEWAAEQYGEQDSKGTLEVGKLADLVILDRDPLQVEPMAIRDIRVVETIKEGRTIYPASAGELPPLNVTVTDPDKTYSWTTHVCDMAGVNTAGGRTWTLTALNGAQIDVAKPPTMLFESGRLAIFGGVNRLTGSYALVRDSVTMGDLASTRMAGPPDLMELEGSFARTLKAVDAFHVHGDELTLLSDGKVVAVFQAAE</sequence>
<proteinExistence type="predicted"/>
<feature type="domain" description="DUF306" evidence="2">
    <location>
        <begin position="605"/>
        <end position="705"/>
    </location>
</feature>
<gene>
    <name evidence="4" type="ORF">F3N42_02435</name>
</gene>
<organism evidence="4 5">
    <name type="scientific">Marinihelvus fidelis</name>
    <dbReference type="NCBI Taxonomy" id="2613842"/>
    <lineage>
        <taxon>Bacteria</taxon>
        <taxon>Pseudomonadati</taxon>
        <taxon>Pseudomonadota</taxon>
        <taxon>Gammaproteobacteria</taxon>
        <taxon>Chromatiales</taxon>
        <taxon>Wenzhouxiangellaceae</taxon>
        <taxon>Marinihelvus</taxon>
    </lineage>
</organism>
<dbReference type="EMBL" id="VYXP01000002">
    <property type="protein sequence ID" value="KAA9133235.1"/>
    <property type="molecule type" value="Genomic_DNA"/>
</dbReference>
<dbReference type="PANTHER" id="PTHR22642">
    <property type="entry name" value="IMIDAZOLONEPROPIONASE"/>
    <property type="match status" value="1"/>
</dbReference>
<evidence type="ECO:0000256" key="1">
    <source>
        <dbReference type="SAM" id="SignalP"/>
    </source>
</evidence>
<keyword evidence="4" id="KW-0378">Hydrolase</keyword>
<dbReference type="Gene3D" id="2.30.40.10">
    <property type="entry name" value="Urease, subunit C, domain 1"/>
    <property type="match status" value="1"/>
</dbReference>
<dbReference type="PANTHER" id="PTHR22642:SF2">
    <property type="entry name" value="PROTEIN LONG AFTER FAR-RED 3"/>
    <property type="match status" value="1"/>
</dbReference>
<dbReference type="RefSeq" id="WP_150862794.1">
    <property type="nucleotide sequence ID" value="NZ_VYXP01000002.1"/>
</dbReference>
<dbReference type="Pfam" id="PF07969">
    <property type="entry name" value="Amidohydro_3"/>
    <property type="match status" value="1"/>
</dbReference>
<dbReference type="AlphaFoldDB" id="A0A5N0TDY7"/>
<feature type="chain" id="PRO_5024340530" evidence="1">
    <location>
        <begin position="26"/>
        <end position="709"/>
    </location>
</feature>
<dbReference type="Pfam" id="PF03724">
    <property type="entry name" value="META"/>
    <property type="match status" value="1"/>
</dbReference>
<dbReference type="GO" id="GO:0016810">
    <property type="term" value="F:hydrolase activity, acting on carbon-nitrogen (but not peptide) bonds"/>
    <property type="evidence" value="ECO:0007669"/>
    <property type="project" value="InterPro"/>
</dbReference>
<feature type="domain" description="Amidohydrolase 3" evidence="3">
    <location>
        <begin position="77"/>
        <end position="567"/>
    </location>
</feature>
<dbReference type="InterPro" id="IPR038670">
    <property type="entry name" value="HslJ-like_sf"/>
</dbReference>
<dbReference type="InterPro" id="IPR032466">
    <property type="entry name" value="Metal_Hydrolase"/>
</dbReference>
<dbReference type="InterPro" id="IPR013108">
    <property type="entry name" value="Amidohydro_3"/>
</dbReference>
<keyword evidence="1" id="KW-0732">Signal</keyword>
<reference evidence="4 5" key="1">
    <citation type="submission" date="2019-09" db="EMBL/GenBank/DDBJ databases">
        <title>Wenzhouxiangella sp. Genome sequencing and assembly.</title>
        <authorList>
            <person name="Zhang R."/>
        </authorList>
    </citation>
    <scope>NUCLEOTIDE SEQUENCE [LARGE SCALE GENOMIC DNA]</scope>
    <source>
        <strain evidence="4 5">W260</strain>
    </source>
</reference>
<accession>A0A5N0TDY7</accession>
<name>A0A5N0TDY7_9GAMM</name>
<dbReference type="SUPFAM" id="SSF51338">
    <property type="entry name" value="Composite domain of metallo-dependent hydrolases"/>
    <property type="match status" value="1"/>
</dbReference>
<evidence type="ECO:0000259" key="2">
    <source>
        <dbReference type="Pfam" id="PF03724"/>
    </source>
</evidence>
<dbReference type="CDD" id="cd01300">
    <property type="entry name" value="YtcJ_like"/>
    <property type="match status" value="1"/>
</dbReference>
<dbReference type="InterPro" id="IPR033932">
    <property type="entry name" value="YtcJ-like"/>
</dbReference>
<dbReference type="SUPFAM" id="SSF51556">
    <property type="entry name" value="Metallo-dependent hydrolases"/>
    <property type="match status" value="1"/>
</dbReference>
<evidence type="ECO:0000313" key="4">
    <source>
        <dbReference type="EMBL" id="KAA9133235.1"/>
    </source>
</evidence>
<dbReference type="Gene3D" id="3.20.20.140">
    <property type="entry name" value="Metal-dependent hydrolases"/>
    <property type="match status" value="1"/>
</dbReference>
<feature type="signal peptide" evidence="1">
    <location>
        <begin position="1"/>
        <end position="25"/>
    </location>
</feature>
<protein>
    <submittedName>
        <fullName evidence="4">Amidohydrolase family protein</fullName>
    </submittedName>
</protein>
<evidence type="ECO:0000313" key="5">
    <source>
        <dbReference type="Proteomes" id="UP000325372"/>
    </source>
</evidence>
<dbReference type="InterPro" id="IPR011059">
    <property type="entry name" value="Metal-dep_hydrolase_composite"/>
</dbReference>
<keyword evidence="5" id="KW-1185">Reference proteome</keyword>
<evidence type="ECO:0000259" key="3">
    <source>
        <dbReference type="Pfam" id="PF07969"/>
    </source>
</evidence>
<dbReference type="InterPro" id="IPR005184">
    <property type="entry name" value="DUF306_Meta_HslJ"/>
</dbReference>
<dbReference type="Gene3D" id="2.40.128.270">
    <property type="match status" value="1"/>
</dbReference>